<name>A0AAV6NSZ3_9ROSI</name>
<organism evidence="1 2">
    <name type="scientific">Cucurbita argyrosperma subsp. sororia</name>
    <dbReference type="NCBI Taxonomy" id="37648"/>
    <lineage>
        <taxon>Eukaryota</taxon>
        <taxon>Viridiplantae</taxon>
        <taxon>Streptophyta</taxon>
        <taxon>Embryophyta</taxon>
        <taxon>Tracheophyta</taxon>
        <taxon>Spermatophyta</taxon>
        <taxon>Magnoliopsida</taxon>
        <taxon>eudicotyledons</taxon>
        <taxon>Gunneridae</taxon>
        <taxon>Pentapetalae</taxon>
        <taxon>rosids</taxon>
        <taxon>fabids</taxon>
        <taxon>Cucurbitales</taxon>
        <taxon>Cucurbitaceae</taxon>
        <taxon>Cucurbiteae</taxon>
        <taxon>Cucurbita</taxon>
    </lineage>
</organism>
<dbReference type="Proteomes" id="UP000685013">
    <property type="component" value="Chromosome 4"/>
</dbReference>
<comment type="caution">
    <text evidence="1">The sequence shown here is derived from an EMBL/GenBank/DDBJ whole genome shotgun (WGS) entry which is preliminary data.</text>
</comment>
<reference evidence="1 2" key="1">
    <citation type="journal article" date="2021" name="Hortic Res">
        <title>The domestication of Cucurbita argyrosperma as revealed by the genome of its wild relative.</title>
        <authorList>
            <person name="Barrera-Redondo J."/>
            <person name="Sanchez-de la Vega G."/>
            <person name="Aguirre-Liguori J.A."/>
            <person name="Castellanos-Morales G."/>
            <person name="Gutierrez-Guerrero Y.T."/>
            <person name="Aguirre-Dugua X."/>
            <person name="Aguirre-Planter E."/>
            <person name="Tenaillon M.I."/>
            <person name="Lira-Saade R."/>
            <person name="Eguiarte L.E."/>
        </authorList>
    </citation>
    <scope>NUCLEOTIDE SEQUENCE [LARGE SCALE GENOMIC DNA]</scope>
    <source>
        <strain evidence="1">JBR-2021</strain>
    </source>
</reference>
<accession>A0AAV6NSZ3</accession>
<evidence type="ECO:0000313" key="2">
    <source>
        <dbReference type="Proteomes" id="UP000685013"/>
    </source>
</evidence>
<dbReference type="EMBL" id="JAGKQH010000004">
    <property type="protein sequence ID" value="KAG6602236.1"/>
    <property type="molecule type" value="Genomic_DNA"/>
</dbReference>
<keyword evidence="2" id="KW-1185">Reference proteome</keyword>
<evidence type="ECO:0000313" key="1">
    <source>
        <dbReference type="EMBL" id="KAG6602236.1"/>
    </source>
</evidence>
<dbReference type="AlphaFoldDB" id="A0AAV6NSZ3"/>
<protein>
    <submittedName>
        <fullName evidence="1">Uncharacterized protein</fullName>
    </submittedName>
</protein>
<proteinExistence type="predicted"/>
<sequence>MLEYSSSYFRNCGQHFSRHFLIVSLPDDFDLPLSIFSLLVAQFGTSSELLISRSIIFVCFSLSRRFKACFFENLFCCGSSIQDLYLIAN</sequence>
<feature type="non-terminal residue" evidence="1">
    <location>
        <position position="1"/>
    </location>
</feature>
<gene>
    <name evidence="1" type="ORF">SDJN03_07469</name>
</gene>